<feature type="domain" description="Metallo-beta-lactamase" evidence="1">
    <location>
        <begin position="2"/>
        <end position="54"/>
    </location>
</feature>
<gene>
    <name evidence="2" type="ORF">ING2E5A_0983</name>
</gene>
<protein>
    <recommendedName>
        <fullName evidence="1">Metallo-beta-lactamase domain-containing protein</fullName>
    </recommendedName>
</protein>
<dbReference type="EMBL" id="LT608328">
    <property type="protein sequence ID" value="SCM56653.1"/>
    <property type="molecule type" value="Genomic_DNA"/>
</dbReference>
<dbReference type="SUPFAM" id="SSF56281">
    <property type="entry name" value="Metallo-hydrolase/oxidoreductase"/>
    <property type="match status" value="1"/>
</dbReference>
<dbReference type="AlphaFoldDB" id="A0A1G4G5L0"/>
<proteinExistence type="predicted"/>
<organism evidence="2 3">
    <name type="scientific">Petrimonas mucosa</name>
    <dbReference type="NCBI Taxonomy" id="1642646"/>
    <lineage>
        <taxon>Bacteria</taxon>
        <taxon>Pseudomonadati</taxon>
        <taxon>Bacteroidota</taxon>
        <taxon>Bacteroidia</taxon>
        <taxon>Bacteroidales</taxon>
        <taxon>Dysgonomonadaceae</taxon>
        <taxon>Petrimonas</taxon>
    </lineage>
</organism>
<keyword evidence="3" id="KW-1185">Reference proteome</keyword>
<dbReference type="STRING" id="1642646.ING2E5A_0983"/>
<dbReference type="Gene3D" id="3.60.15.10">
    <property type="entry name" value="Ribonuclease Z/Hydroxyacylglutathione hydrolase-like"/>
    <property type="match status" value="1"/>
</dbReference>
<reference evidence="2 3" key="1">
    <citation type="submission" date="2016-08" db="EMBL/GenBank/DDBJ databases">
        <authorList>
            <person name="Seilhamer J.J."/>
        </authorList>
    </citation>
    <scope>NUCLEOTIDE SEQUENCE [LARGE SCALE GENOMIC DNA]</scope>
    <source>
        <strain evidence="2">ING2-E5A</strain>
    </source>
</reference>
<dbReference type="InterPro" id="IPR001279">
    <property type="entry name" value="Metallo-B-lactamas"/>
</dbReference>
<dbReference type="Pfam" id="PF00753">
    <property type="entry name" value="Lactamase_B"/>
    <property type="match status" value="1"/>
</dbReference>
<evidence type="ECO:0000313" key="2">
    <source>
        <dbReference type="EMBL" id="SCM56653.1"/>
    </source>
</evidence>
<name>A0A1G4G5L0_9BACT</name>
<dbReference type="InterPro" id="IPR036866">
    <property type="entry name" value="RibonucZ/Hydroxyglut_hydro"/>
</dbReference>
<evidence type="ECO:0000259" key="1">
    <source>
        <dbReference type="Pfam" id="PF00753"/>
    </source>
</evidence>
<sequence>MLLVDAGYPHQIELFEEASKQNEIKLDKLTHIIITHHDFDHTGSLAEFKRRYPAESSSKCNLH</sequence>
<evidence type="ECO:0000313" key="3">
    <source>
        <dbReference type="Proteomes" id="UP000178485"/>
    </source>
</evidence>
<accession>A0A1G4G5L0</accession>
<dbReference type="KEGG" id="pmuc:ING2E5A_0983"/>
<dbReference type="Proteomes" id="UP000178485">
    <property type="component" value="Chromosome i"/>
</dbReference>